<sequence length="1067" mass="119133">MPKQTKITDTFFKPKASSSSNDNVSNTFGLLLPIDDVVDENNLLDTFINSAINGGVKRNWNIQQLKKTVGDINSEFKPQIEKRTAFWEKELEKLNNIKIPIRKSSQSDIESGDKSQKTLLDYFTKNEKSSQNESNITTIVLESQDVPQDLVIPMLDPRTSDLNITTTNNVDTNNNNNNNNTIINNNTSNNTTIIDNNTTDDNNDIFLDEEEIIKPITPSETATNNNNIMDSEIITLTSNDLDDLLMEDIIQVPSNTLNTTEITQNETVKLSSPSLSSINNNNTTTNTITNTPPINPTTTSATSATTTATIPSSSSNNSTTASTTEIKLIKSPNLEGKKPKQEITKIESEITTGVEEILTTPKKTRKTTSSKKSTASKKTSKKGSKKRKVQDDDAMLDDDDDEYKPSLTDEEDLILDEEIEDDEDETIGKSGKRKRPAAKKVTDEQDEEILNQILDEEDEPLTIKTTTTNTTTNNNTSIMNSSAIASETKTITKQPSTKTSISDTTSNKSTSKTSSTASNSKSTIKEEDEEVAATAAVEDEEEIIETPIKTRSARKKTRQSGKSSLDSENETSANKSSTKSTTGSTTPTSVGNNDLFEEMSNSIVQSPSMEDEPQTPANSKKKKRTTTTVRRRKKKSEDGTVSSFSDGIDGGDSFLSHEDELYVSTNSNTDTSAPSYQFWDYVNSFFPVIKKDRLQLLEIEHSDDDDAFNISKRGKHYTEKWEDENCKLFPHLFKKEVPSPMENESISISATHNTTHNTFNNLSTTNNISFSNSINVDKNSKHFFSQHNLTQRLLSSLIEERDLVSVETFFNDENSSSSSSATTSGLVFDSDEESDSSSARKTTRSTRKSIAGNSNNIAQYSNVFASPSSLNNGNSNNQSTNAANSNINSMLDNFSNSFSILEQQQQHEIGEHLKQKLPTLSKTHNQKSNQVLQASNQFKDFEQQLFEPSFDYSSQYLNIFEEKLMSEIKSIGLLPPPPSQQTTSNNNNNMLTPLWFDEESREDDEICAEIRTLQNKLRQQMEKTNTYRMKILTSVKEKLHEETEIGKKILLFSELEKKLFPPTQKKR</sequence>
<dbReference type="Proteomes" id="UP000006671">
    <property type="component" value="Unassembled WGS sequence"/>
</dbReference>
<dbReference type="KEGG" id="ngr:NAEGRDRAFT_78556"/>
<dbReference type="AlphaFoldDB" id="D2V5C2"/>
<dbReference type="InParanoid" id="D2V5C2"/>
<dbReference type="EMBL" id="GG738852">
    <property type="protein sequence ID" value="EFC47927.1"/>
    <property type="molecule type" value="Genomic_DNA"/>
</dbReference>
<feature type="compositionally biased region" description="Low complexity" evidence="1">
    <location>
        <begin position="815"/>
        <end position="824"/>
    </location>
</feature>
<feature type="compositionally biased region" description="Basic residues" evidence="1">
    <location>
        <begin position="362"/>
        <end position="388"/>
    </location>
</feature>
<evidence type="ECO:0000313" key="2">
    <source>
        <dbReference type="EMBL" id="EFC47927.1"/>
    </source>
</evidence>
<feature type="compositionally biased region" description="Polar residues" evidence="1">
    <location>
        <begin position="599"/>
        <end position="608"/>
    </location>
</feature>
<feature type="compositionally biased region" description="Acidic residues" evidence="1">
    <location>
        <begin position="444"/>
        <end position="453"/>
    </location>
</feature>
<dbReference type="RefSeq" id="XP_002680671.1">
    <property type="nucleotide sequence ID" value="XM_002680625.1"/>
</dbReference>
<feature type="compositionally biased region" description="Acidic residues" evidence="1">
    <location>
        <begin position="526"/>
        <end position="544"/>
    </location>
</feature>
<feature type="compositionally biased region" description="Low complexity" evidence="1">
    <location>
        <begin position="571"/>
        <end position="589"/>
    </location>
</feature>
<feature type="region of interest" description="Disordered" evidence="1">
    <location>
        <begin position="465"/>
        <end position="651"/>
    </location>
</feature>
<feature type="compositionally biased region" description="Low complexity" evidence="1">
    <location>
        <begin position="465"/>
        <end position="476"/>
    </location>
</feature>
<protein>
    <submittedName>
        <fullName evidence="2">Uncharacterized protein</fullName>
    </submittedName>
</protein>
<dbReference type="OrthoDB" id="1232at2759"/>
<accession>D2V5C2</accession>
<feature type="compositionally biased region" description="Low complexity" evidence="1">
    <location>
        <begin position="642"/>
        <end position="651"/>
    </location>
</feature>
<organism evidence="3">
    <name type="scientific">Naegleria gruberi</name>
    <name type="common">Amoeba</name>
    <dbReference type="NCBI Taxonomy" id="5762"/>
    <lineage>
        <taxon>Eukaryota</taxon>
        <taxon>Discoba</taxon>
        <taxon>Heterolobosea</taxon>
        <taxon>Tetramitia</taxon>
        <taxon>Eutetramitia</taxon>
        <taxon>Vahlkampfiidae</taxon>
        <taxon>Naegleria</taxon>
    </lineage>
</organism>
<feature type="compositionally biased region" description="Low complexity" evidence="1">
    <location>
        <begin position="271"/>
        <end position="324"/>
    </location>
</feature>
<dbReference type="STRING" id="5762.D2V5C2"/>
<feature type="region of interest" description="Disordered" evidence="1">
    <location>
        <begin position="1"/>
        <end position="22"/>
    </location>
</feature>
<feature type="compositionally biased region" description="Low complexity" evidence="1">
    <location>
        <begin position="496"/>
        <end position="522"/>
    </location>
</feature>
<dbReference type="PANTHER" id="PTHR31115">
    <property type="entry name" value="OS05G0107300 PROTEIN"/>
    <property type="match status" value="1"/>
</dbReference>
<feature type="region of interest" description="Disordered" evidence="1">
    <location>
        <begin position="356"/>
        <end position="453"/>
    </location>
</feature>
<proteinExistence type="predicted"/>
<feature type="compositionally biased region" description="Polar residues" evidence="1">
    <location>
        <begin position="477"/>
        <end position="495"/>
    </location>
</feature>
<feature type="region of interest" description="Disordered" evidence="1">
    <location>
        <begin position="271"/>
        <end position="342"/>
    </location>
</feature>
<feature type="region of interest" description="Disordered" evidence="1">
    <location>
        <begin position="812"/>
        <end position="852"/>
    </location>
</feature>
<evidence type="ECO:0000256" key="1">
    <source>
        <dbReference type="SAM" id="MobiDB-lite"/>
    </source>
</evidence>
<gene>
    <name evidence="2" type="ORF">NAEGRDRAFT_78556</name>
</gene>
<dbReference type="GeneID" id="8861487"/>
<evidence type="ECO:0000313" key="3">
    <source>
        <dbReference type="Proteomes" id="UP000006671"/>
    </source>
</evidence>
<feature type="compositionally biased region" description="Acidic residues" evidence="1">
    <location>
        <begin position="392"/>
        <end position="425"/>
    </location>
</feature>
<dbReference type="Pfam" id="PF10198">
    <property type="entry name" value="Ada3"/>
    <property type="match status" value="1"/>
</dbReference>
<name>D2V5C2_NAEGR</name>
<dbReference type="PANTHER" id="PTHR31115:SF3">
    <property type="entry name" value="EXPRESSED PROTEIN"/>
    <property type="match status" value="1"/>
</dbReference>
<reference evidence="2 3" key="1">
    <citation type="journal article" date="2010" name="Cell">
        <title>The genome of Naegleria gruberi illuminates early eukaryotic versatility.</title>
        <authorList>
            <person name="Fritz-Laylin L.K."/>
            <person name="Prochnik S.E."/>
            <person name="Ginger M.L."/>
            <person name="Dacks J.B."/>
            <person name="Carpenter M.L."/>
            <person name="Field M.C."/>
            <person name="Kuo A."/>
            <person name="Paredez A."/>
            <person name="Chapman J."/>
            <person name="Pham J."/>
            <person name="Shu S."/>
            <person name="Neupane R."/>
            <person name="Cipriano M."/>
            <person name="Mancuso J."/>
            <person name="Tu H."/>
            <person name="Salamov A."/>
            <person name="Lindquist E."/>
            <person name="Shapiro H."/>
            <person name="Lucas S."/>
            <person name="Grigoriev I.V."/>
            <person name="Cande W.Z."/>
            <person name="Fulton C."/>
            <person name="Rokhsar D.S."/>
            <person name="Dawson S.C."/>
        </authorList>
    </citation>
    <scope>NUCLEOTIDE SEQUENCE [LARGE SCALE GENOMIC DNA]</scope>
    <source>
        <strain evidence="2 3">NEG-M</strain>
    </source>
</reference>
<dbReference type="VEuPathDB" id="AmoebaDB:NAEGRDRAFT_78556"/>
<dbReference type="OMA" id="GVKRNWN"/>
<feature type="compositionally biased region" description="Basic residues" evidence="1">
    <location>
        <begin position="619"/>
        <end position="634"/>
    </location>
</feature>
<keyword evidence="3" id="KW-1185">Reference proteome</keyword>
<dbReference type="InterPro" id="IPR019340">
    <property type="entry name" value="Histone_AcTrfase_su3"/>
</dbReference>